<dbReference type="Gene3D" id="2.40.170.20">
    <property type="entry name" value="TonB-dependent receptor, beta-barrel domain"/>
    <property type="match status" value="1"/>
</dbReference>
<dbReference type="Gene3D" id="2.170.130.10">
    <property type="entry name" value="TonB-dependent receptor, plug domain"/>
    <property type="match status" value="1"/>
</dbReference>
<keyword evidence="8" id="KW-0732">Signal</keyword>
<evidence type="ECO:0000256" key="2">
    <source>
        <dbReference type="ARBA" id="ARBA00022448"/>
    </source>
</evidence>
<proteinExistence type="inferred from homology"/>
<dbReference type="NCBIfam" id="TIGR04056">
    <property type="entry name" value="OMP_RagA_SusC"/>
    <property type="match status" value="1"/>
</dbReference>
<evidence type="ECO:0000256" key="4">
    <source>
        <dbReference type="ARBA" id="ARBA00022692"/>
    </source>
</evidence>
<dbReference type="Gene3D" id="2.60.40.1120">
    <property type="entry name" value="Carboxypeptidase-like, regulatory domain"/>
    <property type="match status" value="1"/>
</dbReference>
<keyword evidence="4 7" id="KW-0812">Transmembrane</keyword>
<feature type="chain" id="PRO_5026940790" evidence="8">
    <location>
        <begin position="20"/>
        <end position="1003"/>
    </location>
</feature>
<dbReference type="InterPro" id="IPR008969">
    <property type="entry name" value="CarboxyPept-like_regulatory"/>
</dbReference>
<accession>A0A6N2SGQ2</accession>
<dbReference type="InterPro" id="IPR023996">
    <property type="entry name" value="TonB-dep_OMP_SusC/RagA"/>
</dbReference>
<evidence type="ECO:0000256" key="8">
    <source>
        <dbReference type="SAM" id="SignalP"/>
    </source>
</evidence>
<organism evidence="10">
    <name type="scientific">Bacteroides intestinalis</name>
    <dbReference type="NCBI Taxonomy" id="329854"/>
    <lineage>
        <taxon>Bacteria</taxon>
        <taxon>Pseudomonadati</taxon>
        <taxon>Bacteroidota</taxon>
        <taxon>Bacteroidia</taxon>
        <taxon>Bacteroidales</taxon>
        <taxon>Bacteroidaceae</taxon>
        <taxon>Bacteroides</taxon>
    </lineage>
</organism>
<comment type="similarity">
    <text evidence="7">Belongs to the TonB-dependent receptor family.</text>
</comment>
<dbReference type="RefSeq" id="WP_230372574.1">
    <property type="nucleotide sequence ID" value="NZ_CACRSU010000011.1"/>
</dbReference>
<protein>
    <submittedName>
        <fullName evidence="10">TonB dependent receptor</fullName>
    </submittedName>
</protein>
<feature type="domain" description="TonB-dependent receptor plug" evidence="9">
    <location>
        <begin position="113"/>
        <end position="219"/>
    </location>
</feature>
<dbReference type="SUPFAM" id="SSF49464">
    <property type="entry name" value="Carboxypeptidase regulatory domain-like"/>
    <property type="match status" value="1"/>
</dbReference>
<dbReference type="Pfam" id="PF13715">
    <property type="entry name" value="CarbopepD_reg_2"/>
    <property type="match status" value="1"/>
</dbReference>
<dbReference type="SUPFAM" id="SSF56935">
    <property type="entry name" value="Porins"/>
    <property type="match status" value="1"/>
</dbReference>
<comment type="subcellular location">
    <subcellularLocation>
        <location evidence="1 7">Cell outer membrane</location>
        <topology evidence="1 7">Multi-pass membrane protein</topology>
    </subcellularLocation>
</comment>
<name>A0A6N2SGQ2_9BACE</name>
<dbReference type="GO" id="GO:0009279">
    <property type="term" value="C:cell outer membrane"/>
    <property type="evidence" value="ECO:0007669"/>
    <property type="project" value="UniProtKB-SubCell"/>
</dbReference>
<keyword evidence="3 7" id="KW-1134">Transmembrane beta strand</keyword>
<dbReference type="PROSITE" id="PS52016">
    <property type="entry name" value="TONB_DEPENDENT_REC_3"/>
    <property type="match status" value="1"/>
</dbReference>
<dbReference type="EMBL" id="CACRSU010000011">
    <property type="protein sequence ID" value="VYS92144.1"/>
    <property type="molecule type" value="Genomic_DNA"/>
</dbReference>
<dbReference type="InterPro" id="IPR036942">
    <property type="entry name" value="Beta-barrel_TonB_sf"/>
</dbReference>
<keyword evidence="2 7" id="KW-0813">Transport</keyword>
<dbReference type="AlphaFoldDB" id="A0A6N2SGQ2"/>
<sequence length="1003" mass="111553">MKTRCYLLLCMFVCTTAFAQHGVKGKIVDAGTGESLVGVNVTVKNESSVGTISDLDGNYSLVVSKTATLVFSYIGYISQEIPVGEKNMINVSLVEDSKTLSEVVVIGYGTMKKSDLTGSVVKADLNTMKDSPNTSIIQSLHGNVAGIQVGQVNTAGEEPTMQVRGQTTINGNKDLLIVLDGVIYNGRIGDINPSDVTSIDILKDASSKAVYGAKAANGVLMISTKSGRRGAAPRISYSSNWSFSNPTKNFRPLNREEWLRKVRDVEYEKAYTQSSGYTEINPAWEFSSSSLNISQMNGVDDGIEYDWWGNAKQTGHVYTNTINVDGGNEQVSYFLSGSFTDQAGIIKNDKYKRTTFRTNVDVRIAPWLKVGTNTFISFLDYSGECPNINSIVRMPSVVMPQNDEGEWVVSPNGGNIKNPFLAYLSDDLDKRHQINTTVYGIVNIPFIKGLSYRINYNYTTEVTNQYNYNQYEASEKGEASKYIGNTYYWLVDNIVNYSNTFGNHHLDATFVYGCNRRSGDGTRALGEQYSNTATGYNDLGQAIIQKISSSAWKESNLYQMGRFSYNYMGKYFMTGTLRRDGFSGFASNHKFGWFPSFGLGWTLSQESFMERFKHLDNLKLRASYGVTGNQTDRYSSLAKVVLGGEHSYVFGDGAVTALGSNVSTMGNVDLKWETTFEYNVGIDFACYGNRISGSIDYYNATTKNLLWNVVIPSITGFKSVRSNVGKLRNQGLEIVLNTIPVRTKDFEWSLGFNFATNQNKIISLLGEDNDKDGKEDDLISSGLFIGESIGTIYGYEIEGIWQIADKENGSIMEGFYPGTYKIKDQNNDGKISADKDRVILGHQEPAYTLGIKNRFSYKGFDLNLFINVIQGGKKGYMSYNKRPDYIGNSIGNAENQNWTNAYDYWSPRNPNAKFATVWSSPTMEGEIVQQRSFVRLQDASLGYTLEQKFIKKLGIDNLRLFMSGQNLLTFTGWDGWDPEVGLGIASTAYPVMRTYSLGIDITF</sequence>
<evidence type="ECO:0000256" key="7">
    <source>
        <dbReference type="PROSITE-ProRule" id="PRU01360"/>
    </source>
</evidence>
<evidence type="ECO:0000256" key="5">
    <source>
        <dbReference type="ARBA" id="ARBA00023136"/>
    </source>
</evidence>
<evidence type="ECO:0000259" key="9">
    <source>
        <dbReference type="Pfam" id="PF07715"/>
    </source>
</evidence>
<evidence type="ECO:0000256" key="3">
    <source>
        <dbReference type="ARBA" id="ARBA00022452"/>
    </source>
</evidence>
<gene>
    <name evidence="10" type="ORF">BILFYP9_01095</name>
</gene>
<keyword evidence="10" id="KW-0675">Receptor</keyword>
<evidence type="ECO:0000256" key="6">
    <source>
        <dbReference type="ARBA" id="ARBA00023237"/>
    </source>
</evidence>
<evidence type="ECO:0000313" key="10">
    <source>
        <dbReference type="EMBL" id="VYS92144.1"/>
    </source>
</evidence>
<dbReference type="InterPro" id="IPR023997">
    <property type="entry name" value="TonB-dep_OMP_SusC/RagA_CS"/>
</dbReference>
<dbReference type="Pfam" id="PF07715">
    <property type="entry name" value="Plug"/>
    <property type="match status" value="1"/>
</dbReference>
<keyword evidence="6 7" id="KW-0998">Cell outer membrane</keyword>
<dbReference type="InterPro" id="IPR037066">
    <property type="entry name" value="Plug_dom_sf"/>
</dbReference>
<feature type="signal peptide" evidence="8">
    <location>
        <begin position="1"/>
        <end position="19"/>
    </location>
</feature>
<dbReference type="InterPro" id="IPR039426">
    <property type="entry name" value="TonB-dep_rcpt-like"/>
</dbReference>
<dbReference type="InterPro" id="IPR012910">
    <property type="entry name" value="Plug_dom"/>
</dbReference>
<reference evidence="10" key="1">
    <citation type="submission" date="2019-11" db="EMBL/GenBank/DDBJ databases">
        <authorList>
            <person name="Feng L."/>
        </authorList>
    </citation>
    <scope>NUCLEOTIDE SEQUENCE</scope>
    <source>
        <strain evidence="10">BintestinalisLFYP9</strain>
    </source>
</reference>
<keyword evidence="5 7" id="KW-0472">Membrane</keyword>
<dbReference type="NCBIfam" id="TIGR04057">
    <property type="entry name" value="SusC_RagA_signa"/>
    <property type="match status" value="1"/>
</dbReference>
<evidence type="ECO:0000256" key="1">
    <source>
        <dbReference type="ARBA" id="ARBA00004571"/>
    </source>
</evidence>